<keyword evidence="2" id="KW-1185">Reference proteome</keyword>
<dbReference type="RefSeq" id="XP_037218048.1">
    <property type="nucleotide sequence ID" value="XM_037364806.1"/>
</dbReference>
<gene>
    <name evidence="1" type="ORF">MIND_00813200</name>
</gene>
<name>A0A8H6SIW1_9AGAR</name>
<organism evidence="1 2">
    <name type="scientific">Mycena indigotica</name>
    <dbReference type="NCBI Taxonomy" id="2126181"/>
    <lineage>
        <taxon>Eukaryota</taxon>
        <taxon>Fungi</taxon>
        <taxon>Dikarya</taxon>
        <taxon>Basidiomycota</taxon>
        <taxon>Agaricomycotina</taxon>
        <taxon>Agaricomycetes</taxon>
        <taxon>Agaricomycetidae</taxon>
        <taxon>Agaricales</taxon>
        <taxon>Marasmiineae</taxon>
        <taxon>Mycenaceae</taxon>
        <taxon>Mycena</taxon>
    </lineage>
</organism>
<sequence length="182" mass="20055">MSPTQKQLLFAADALFLDLAANASTKILLSHFSSTNELVIQHAPISCPLPQDSRLTGLNAVRSYFDLISVHWERKDLCLDSQNAITHPTKTVTVHGSVGWTWRLSRREWTEKFTCTLEYDDNLKVVGMVVETTSPPATCVMRAVDMDSKAPLAPLRARLPLDMFSSPVSVSVSTGAPTKVNL</sequence>
<dbReference type="OrthoDB" id="3352776at2759"/>
<evidence type="ECO:0000313" key="1">
    <source>
        <dbReference type="EMBL" id="KAF7298660.1"/>
    </source>
</evidence>
<dbReference type="EMBL" id="JACAZF010000007">
    <property type="protein sequence ID" value="KAF7298660.1"/>
    <property type="molecule type" value="Genomic_DNA"/>
</dbReference>
<dbReference type="AlphaFoldDB" id="A0A8H6SIW1"/>
<proteinExistence type="predicted"/>
<dbReference type="Proteomes" id="UP000636479">
    <property type="component" value="Unassembled WGS sequence"/>
</dbReference>
<protein>
    <submittedName>
        <fullName evidence="1">Uncharacterized protein</fullName>
    </submittedName>
</protein>
<evidence type="ECO:0000313" key="2">
    <source>
        <dbReference type="Proteomes" id="UP000636479"/>
    </source>
</evidence>
<accession>A0A8H6SIW1</accession>
<reference evidence="1" key="1">
    <citation type="submission" date="2020-05" db="EMBL/GenBank/DDBJ databases">
        <title>Mycena genomes resolve the evolution of fungal bioluminescence.</title>
        <authorList>
            <person name="Tsai I.J."/>
        </authorList>
    </citation>
    <scope>NUCLEOTIDE SEQUENCE</scope>
    <source>
        <strain evidence="1">171206Taipei</strain>
    </source>
</reference>
<dbReference type="GeneID" id="59347322"/>
<comment type="caution">
    <text evidence="1">The sequence shown here is derived from an EMBL/GenBank/DDBJ whole genome shotgun (WGS) entry which is preliminary data.</text>
</comment>